<organism evidence="1 2">
    <name type="scientific">Rhodohalobacter mucosus</name>
    <dbReference type="NCBI Taxonomy" id="2079485"/>
    <lineage>
        <taxon>Bacteria</taxon>
        <taxon>Pseudomonadati</taxon>
        <taxon>Balneolota</taxon>
        <taxon>Balneolia</taxon>
        <taxon>Balneolales</taxon>
        <taxon>Balneolaceae</taxon>
        <taxon>Rhodohalobacter</taxon>
    </lineage>
</organism>
<sequence length="377" mass="42475">MKKSIAFCLVFFLFLGCSEREENAVQNSSNPIVHPTEHAFLPDSVIGSVINTSEIFDTPLYSENELLVRIGKNEGQMEEILGSLTGAGVVGDDLLIIADDQQNMIRVYDLKTGGHLFPLARSGRGPGELFEIAALETNGRIVAAADRIQKIELFEWKDGDQFENRLIDIDFTPHFLCLLGDRLFVSGFHYVNKNTIHVYDVQDGQHIKSFHDAYPSESFMTQMMLSNNRVACNNSTGTVAVMNPYLPYVYGYNSEGERLWTSKLEDFAPVEATEFMSENGRPGVTKSIRPDGITDIYSQFISFEDSDFFLLQMNRMEKKDGETIHGQLLTMKIEAATGIGQVVNSEHPIIEDLPRNYTISKTNRPYPQISVYERNEP</sequence>
<evidence type="ECO:0008006" key="3">
    <source>
        <dbReference type="Google" id="ProtNLM"/>
    </source>
</evidence>
<gene>
    <name evidence="1" type="ORF">DDZ15_15155</name>
</gene>
<dbReference type="RefSeq" id="WP_109647958.1">
    <property type="nucleotide sequence ID" value="NZ_QGGB01000010.1"/>
</dbReference>
<keyword evidence="2" id="KW-1185">Reference proteome</keyword>
<accession>A0A316TT29</accession>
<dbReference type="EMBL" id="QGGB01000010">
    <property type="protein sequence ID" value="PWN05402.1"/>
    <property type="molecule type" value="Genomic_DNA"/>
</dbReference>
<proteinExistence type="predicted"/>
<dbReference type="SUPFAM" id="SSF50998">
    <property type="entry name" value="Quinoprotein alcohol dehydrogenase-like"/>
    <property type="match status" value="1"/>
</dbReference>
<dbReference type="PROSITE" id="PS51257">
    <property type="entry name" value="PROKAR_LIPOPROTEIN"/>
    <property type="match status" value="1"/>
</dbReference>
<dbReference type="Gene3D" id="2.130.10.10">
    <property type="entry name" value="YVTN repeat-like/Quinoprotein amine dehydrogenase"/>
    <property type="match status" value="1"/>
</dbReference>
<evidence type="ECO:0000313" key="1">
    <source>
        <dbReference type="EMBL" id="PWN05402.1"/>
    </source>
</evidence>
<comment type="caution">
    <text evidence="1">The sequence shown here is derived from an EMBL/GenBank/DDBJ whole genome shotgun (WGS) entry which is preliminary data.</text>
</comment>
<evidence type="ECO:0000313" key="2">
    <source>
        <dbReference type="Proteomes" id="UP000245533"/>
    </source>
</evidence>
<dbReference type="Pfam" id="PF17170">
    <property type="entry name" value="DUF5128"/>
    <property type="match status" value="1"/>
</dbReference>
<dbReference type="InterPro" id="IPR015943">
    <property type="entry name" value="WD40/YVTN_repeat-like_dom_sf"/>
</dbReference>
<dbReference type="Proteomes" id="UP000245533">
    <property type="component" value="Unassembled WGS sequence"/>
</dbReference>
<reference evidence="1 2" key="1">
    <citation type="submission" date="2018-05" db="EMBL/GenBank/DDBJ databases">
        <title>Rhodohalobacter halophilus gen. nov., sp. nov., a moderately halophilic member of the family Balneolaceae.</title>
        <authorList>
            <person name="Liu Z.-W."/>
        </authorList>
    </citation>
    <scope>NUCLEOTIDE SEQUENCE [LARGE SCALE GENOMIC DNA]</scope>
    <source>
        <strain evidence="1 2">8A47</strain>
    </source>
</reference>
<dbReference type="AlphaFoldDB" id="A0A316TT29"/>
<protein>
    <recommendedName>
        <fullName evidence="3">6-bladed beta-propeller protein</fullName>
    </recommendedName>
</protein>
<dbReference type="InterPro" id="IPR011047">
    <property type="entry name" value="Quinoprotein_ADH-like_sf"/>
</dbReference>
<name>A0A316TT29_9BACT</name>
<dbReference type="OrthoDB" id="821257at2"/>